<dbReference type="EMBL" id="QKXH01000013">
    <property type="protein sequence ID" value="PZX92040.1"/>
    <property type="molecule type" value="Genomic_DNA"/>
</dbReference>
<sequence>MAKSIKFSTLLLTIISIKKTKNMKPKTTLNLFKNFLAIELKKHILLFLAFAFKKVSLKPSMLFYAIIFVLNSSITYSQSSSCKATLQAEKNRFTQSVPPEGTSYTMQISNTGSSNSTYTLSSSNVNSNCSNNDGSNVSGNVNLNISFSDIALNPISEISLSPGETVSFFVNVKIPTGTAVSKWNCTEITATATACSSYKVSTILHTLVSDPNQE</sequence>
<keyword evidence="2" id="KW-1185">Reference proteome</keyword>
<gene>
    <name evidence="1" type="ORF">DOS84_17210</name>
</gene>
<comment type="caution">
    <text evidence="1">The sequence shown here is derived from an EMBL/GenBank/DDBJ whole genome shotgun (WGS) entry which is preliminary data.</text>
</comment>
<reference evidence="1 2" key="1">
    <citation type="submission" date="2018-06" db="EMBL/GenBank/DDBJ databases">
        <title>Flavobacterium sp IMCC34762, genome.</title>
        <authorList>
            <person name="Joung Y."/>
            <person name="Cho J."/>
            <person name="Song J."/>
        </authorList>
    </citation>
    <scope>NUCLEOTIDE SEQUENCE [LARGE SCALE GENOMIC DNA]</scope>
    <source>
        <strain evidence="1 2">IMCC34762</strain>
    </source>
</reference>
<proteinExistence type="predicted"/>
<evidence type="ECO:0000313" key="1">
    <source>
        <dbReference type="EMBL" id="PZX92040.1"/>
    </source>
</evidence>
<name>A0A2W7TTJ0_9FLAO</name>
<protein>
    <recommendedName>
        <fullName evidence="3">Fn3-like domain-containing protein</fullName>
    </recommendedName>
</protein>
<dbReference type="Proteomes" id="UP000249177">
    <property type="component" value="Unassembled WGS sequence"/>
</dbReference>
<accession>A0A2W7TTJ0</accession>
<evidence type="ECO:0000313" key="2">
    <source>
        <dbReference type="Proteomes" id="UP000249177"/>
    </source>
</evidence>
<evidence type="ECO:0008006" key="3">
    <source>
        <dbReference type="Google" id="ProtNLM"/>
    </source>
</evidence>
<organism evidence="1 2">
    <name type="scientific">Flavobacterium aquariorum</name>
    <dbReference type="NCBI Taxonomy" id="2217670"/>
    <lineage>
        <taxon>Bacteria</taxon>
        <taxon>Pseudomonadati</taxon>
        <taxon>Bacteroidota</taxon>
        <taxon>Flavobacteriia</taxon>
        <taxon>Flavobacteriales</taxon>
        <taxon>Flavobacteriaceae</taxon>
        <taxon>Flavobacterium</taxon>
    </lineage>
</organism>
<dbReference type="AlphaFoldDB" id="A0A2W7TTJ0"/>